<sequence>MWKLFGISDEKSSCTHPVNPERKLWFESDFPHLIKNLKSRIINSKTLQIPEGTVDVLHWKAVVEADSKFQIKVCNKLTIDHVQPRHFQTMNVKMAFQFFSGSVAAAMQYYKDSIPALIDCNATVLFIKKINEVVDAMNSQLPKCALRPDPASIHNKVLTDFLIYLDECEKVKTTSKQKLTTSTALGLKVTIRTALELIKYLSEKVGYKYLMTRRINQDALEHFFGTIRGACGSGTHPDSLLFIQVYRLLT</sequence>
<accession>A0A9P0NLK3</accession>
<protein>
    <recommendedName>
        <fullName evidence="5">Transposable element P transposase</fullName>
    </recommendedName>
</protein>
<feature type="domain" description="Transposable element P transposase-like RNase H C-terminal" evidence="2">
    <location>
        <begin position="215"/>
        <end position="247"/>
    </location>
</feature>
<proteinExistence type="predicted"/>
<dbReference type="EMBL" id="OU899037">
    <property type="protein sequence ID" value="CAH1736282.1"/>
    <property type="molecule type" value="Genomic_DNA"/>
</dbReference>
<reference evidence="3" key="2">
    <citation type="submission" date="2022-10" db="EMBL/GenBank/DDBJ databases">
        <authorList>
            <consortium name="ENA_rothamsted_submissions"/>
            <consortium name="culmorum"/>
            <person name="King R."/>
        </authorList>
    </citation>
    <scope>NUCLEOTIDE SEQUENCE</scope>
</reference>
<organism evidence="3 4">
    <name type="scientific">Aphis gossypii</name>
    <name type="common">Cotton aphid</name>
    <dbReference type="NCBI Taxonomy" id="80765"/>
    <lineage>
        <taxon>Eukaryota</taxon>
        <taxon>Metazoa</taxon>
        <taxon>Ecdysozoa</taxon>
        <taxon>Arthropoda</taxon>
        <taxon>Hexapoda</taxon>
        <taxon>Insecta</taxon>
        <taxon>Pterygota</taxon>
        <taxon>Neoptera</taxon>
        <taxon>Paraneoptera</taxon>
        <taxon>Hemiptera</taxon>
        <taxon>Sternorrhyncha</taxon>
        <taxon>Aphidomorpha</taxon>
        <taxon>Aphidoidea</taxon>
        <taxon>Aphididae</taxon>
        <taxon>Aphidini</taxon>
        <taxon>Aphis</taxon>
        <taxon>Aphis</taxon>
    </lineage>
</organism>
<reference evidence="3" key="1">
    <citation type="submission" date="2022-02" db="EMBL/GenBank/DDBJ databases">
        <authorList>
            <person name="King R."/>
        </authorList>
    </citation>
    <scope>NUCLEOTIDE SEQUENCE</scope>
</reference>
<evidence type="ECO:0000313" key="4">
    <source>
        <dbReference type="Proteomes" id="UP001154329"/>
    </source>
</evidence>
<dbReference type="Proteomes" id="UP001154329">
    <property type="component" value="Chromosome 4"/>
</dbReference>
<dbReference type="Pfam" id="PF21788">
    <property type="entry name" value="TNP-like_GBD"/>
    <property type="match status" value="1"/>
</dbReference>
<evidence type="ECO:0000259" key="1">
    <source>
        <dbReference type="Pfam" id="PF21788"/>
    </source>
</evidence>
<evidence type="ECO:0000313" key="3">
    <source>
        <dbReference type="EMBL" id="CAH1736282.1"/>
    </source>
</evidence>
<gene>
    <name evidence="3" type="ORF">APHIGO_LOCUS10052</name>
</gene>
<name>A0A9P0NLK3_APHGO</name>
<feature type="domain" description="Transposable element P transposase-like GTP-binding insertion" evidence="1">
    <location>
        <begin position="32"/>
        <end position="142"/>
    </location>
</feature>
<dbReference type="InterPro" id="IPR048367">
    <property type="entry name" value="TNP-like_RNaseH_C"/>
</dbReference>
<dbReference type="Pfam" id="PF21789">
    <property type="entry name" value="TNP-like_RNaseH_C"/>
    <property type="match status" value="1"/>
</dbReference>
<evidence type="ECO:0000259" key="2">
    <source>
        <dbReference type="Pfam" id="PF21789"/>
    </source>
</evidence>
<evidence type="ECO:0008006" key="5">
    <source>
        <dbReference type="Google" id="ProtNLM"/>
    </source>
</evidence>
<dbReference type="AlphaFoldDB" id="A0A9P0NLK3"/>
<dbReference type="InterPro" id="IPR048366">
    <property type="entry name" value="TNP-like_GBD"/>
</dbReference>
<keyword evidence="4" id="KW-1185">Reference proteome</keyword>